<protein>
    <submittedName>
        <fullName evidence="3">Amidohydrolase</fullName>
    </submittedName>
</protein>
<dbReference type="Pfam" id="PF07969">
    <property type="entry name" value="Amidohydro_3"/>
    <property type="match status" value="1"/>
</dbReference>
<dbReference type="RefSeq" id="WP_069400677.1">
    <property type="nucleotide sequence ID" value="NZ_MIHC01000020.1"/>
</dbReference>
<dbReference type="Proteomes" id="UP000094224">
    <property type="component" value="Unassembled WGS sequence"/>
</dbReference>
<keyword evidence="3" id="KW-0378">Hydrolase</keyword>
<organism evidence="3 4">
    <name type="scientific">Mycobacterium sherrisii</name>
    <dbReference type="NCBI Taxonomy" id="243061"/>
    <lineage>
        <taxon>Bacteria</taxon>
        <taxon>Bacillati</taxon>
        <taxon>Actinomycetota</taxon>
        <taxon>Actinomycetes</taxon>
        <taxon>Mycobacteriales</taxon>
        <taxon>Mycobacteriaceae</taxon>
        <taxon>Mycobacterium</taxon>
        <taxon>Mycobacterium simiae complex</taxon>
    </lineage>
</organism>
<reference evidence="4" key="1">
    <citation type="submission" date="2016-09" db="EMBL/GenBank/DDBJ databases">
        <authorList>
            <person name="Greninger A.L."/>
            <person name="Jerome K.R."/>
            <person name="Mcnair B."/>
            <person name="Wallis C."/>
            <person name="Fang F."/>
        </authorList>
    </citation>
    <scope>NUCLEOTIDE SEQUENCE [LARGE SCALE GENOMIC DNA]</scope>
    <source>
        <strain evidence="4">BC1_M4</strain>
    </source>
</reference>
<evidence type="ECO:0000313" key="4">
    <source>
        <dbReference type="Proteomes" id="UP000094224"/>
    </source>
</evidence>
<name>A0A1E3SUL6_9MYCO</name>
<comment type="caution">
    <text evidence="3">The sequence shown here is derived from an EMBL/GenBank/DDBJ whole genome shotgun (WGS) entry which is preliminary data.</text>
</comment>
<dbReference type="Gene3D" id="2.30.40.10">
    <property type="entry name" value="Urease, subunit C, domain 1"/>
    <property type="match status" value="1"/>
</dbReference>
<dbReference type="EMBL" id="MIHC01000020">
    <property type="protein sequence ID" value="ODR05854.1"/>
    <property type="molecule type" value="Genomic_DNA"/>
</dbReference>
<gene>
    <name evidence="3" type="ORF">BHQ21_12885</name>
</gene>
<dbReference type="PANTHER" id="PTHR11647">
    <property type="entry name" value="HYDRANTOINASE/DIHYDROPYRIMIDINASE FAMILY MEMBER"/>
    <property type="match status" value="1"/>
</dbReference>
<dbReference type="SUPFAM" id="SSF51338">
    <property type="entry name" value="Composite domain of metallo-dependent hydrolases"/>
    <property type="match status" value="1"/>
</dbReference>
<dbReference type="AlphaFoldDB" id="A0A1E3SUL6"/>
<dbReference type="GO" id="GO:0005829">
    <property type="term" value="C:cytosol"/>
    <property type="evidence" value="ECO:0007669"/>
    <property type="project" value="TreeGrafter"/>
</dbReference>
<dbReference type="InterPro" id="IPR032466">
    <property type="entry name" value="Metal_Hydrolase"/>
</dbReference>
<dbReference type="InterPro" id="IPR011059">
    <property type="entry name" value="Metal-dep_hydrolase_composite"/>
</dbReference>
<evidence type="ECO:0000256" key="1">
    <source>
        <dbReference type="SAM" id="MobiDB-lite"/>
    </source>
</evidence>
<dbReference type="PANTHER" id="PTHR11647:SF1">
    <property type="entry name" value="COLLAPSIN RESPONSE MEDIATOR PROTEIN"/>
    <property type="match status" value="1"/>
</dbReference>
<dbReference type="STRING" id="243061.AWC25_06590"/>
<evidence type="ECO:0000313" key="3">
    <source>
        <dbReference type="EMBL" id="ODR05854.1"/>
    </source>
</evidence>
<dbReference type="InterPro" id="IPR050378">
    <property type="entry name" value="Metallo-dep_Hydrolases_sf"/>
</dbReference>
<feature type="domain" description="Amidohydrolase 3" evidence="2">
    <location>
        <begin position="48"/>
        <end position="555"/>
    </location>
</feature>
<dbReference type="Gene3D" id="3.20.20.140">
    <property type="entry name" value="Metal-dependent hydrolases"/>
    <property type="match status" value="2"/>
</dbReference>
<accession>A0A1E3SUL6</accession>
<dbReference type="InterPro" id="IPR013108">
    <property type="entry name" value="Amidohydro_3"/>
</dbReference>
<feature type="region of interest" description="Disordered" evidence="1">
    <location>
        <begin position="558"/>
        <end position="581"/>
    </location>
</feature>
<evidence type="ECO:0000259" key="2">
    <source>
        <dbReference type="Pfam" id="PF07969"/>
    </source>
</evidence>
<proteinExistence type="predicted"/>
<dbReference type="SUPFAM" id="SSF51556">
    <property type="entry name" value="Metallo-dependent hydrolases"/>
    <property type="match status" value="1"/>
</dbReference>
<dbReference type="GO" id="GO:0016812">
    <property type="term" value="F:hydrolase activity, acting on carbon-nitrogen (but not peptide) bonds, in cyclic amides"/>
    <property type="evidence" value="ECO:0007669"/>
    <property type="project" value="TreeGrafter"/>
</dbReference>
<sequence>MTYDLLIRNGTIVDGLGGEPFVGDVGVTGGVITAVGSANTIGGASAEREIDATGLLVTPGFVDLHTHYDGQSIWSDRLTPSSAHGVTTVVMGNCGVGFAPCRQEDHDVLVDVMAGVEDIPGVVMTDGLPWSWETFPEYLDALEAGKRDIDVAAYLPHSPLRVYVMGQRGADREPATAEDLAKMRALAKEAIEVGALGFASSRLTIHKTESGSPIPSYDAAREEIAEIAKGVVDGGGGLLQFVPDIPAGGYQPVLQTVFDVAEEVGLPVTFTLVVANAGDPTWPDAITMVEKANQNAGAVRFTAQLLPRPIGLIIGLQLTANPFVLYPSYQQIAHLPLAERVAAMRKPEVRARILADKPGEGHPILYVAQMWDWIFPLGDNPNYEPDPADSIGARARARGVDPMEEAYDRLLDDDGRAMLLVATSNMERNSLDTVGELLHRDDVVLGLGDGGAHYGMICDASYSTFFLSHWARDRASGRFSVPEAIRELTSVPAQIAGLADRGRVAVGYKADLNVIDHGRLRVHKPVITYDLPAGGRRLDQTADGYVATIVSGEVIAEDGKPTDARPGKLVRGRRSAPAPIP</sequence>
<keyword evidence="4" id="KW-1185">Reference proteome</keyword>